<accession>X1D781</accession>
<dbReference type="GO" id="GO:0003824">
    <property type="term" value="F:catalytic activity"/>
    <property type="evidence" value="ECO:0007669"/>
    <property type="project" value="InterPro"/>
</dbReference>
<keyword evidence="5" id="KW-0411">Iron-sulfur</keyword>
<dbReference type="GO" id="GO:0046872">
    <property type="term" value="F:metal ion binding"/>
    <property type="evidence" value="ECO:0007669"/>
    <property type="project" value="UniProtKB-KW"/>
</dbReference>
<dbReference type="InterPro" id="IPR007197">
    <property type="entry name" value="rSAM"/>
</dbReference>
<dbReference type="InterPro" id="IPR051198">
    <property type="entry name" value="BchE-like"/>
</dbReference>
<keyword evidence="3" id="KW-0479">Metal-binding</keyword>
<comment type="caution">
    <text evidence="6">The sequence shown here is derived from an EMBL/GenBank/DDBJ whole genome shotgun (WGS) entry which is preliminary data.</text>
</comment>
<dbReference type="SFLD" id="SFLDG01082">
    <property type="entry name" value="B12-binding_domain_containing"/>
    <property type="match status" value="1"/>
</dbReference>
<comment type="cofactor">
    <cofactor evidence="1">
        <name>[4Fe-4S] cluster</name>
        <dbReference type="ChEBI" id="CHEBI:49883"/>
    </cofactor>
</comment>
<dbReference type="AlphaFoldDB" id="X1D781"/>
<name>X1D781_9ZZZZ</name>
<reference evidence="6" key="1">
    <citation type="journal article" date="2014" name="Front. Microbiol.">
        <title>High frequency of phylogenetically diverse reductive dehalogenase-homologous genes in deep subseafloor sedimentary metagenomes.</title>
        <authorList>
            <person name="Kawai M."/>
            <person name="Futagami T."/>
            <person name="Toyoda A."/>
            <person name="Takaki Y."/>
            <person name="Nishi S."/>
            <person name="Hori S."/>
            <person name="Arai W."/>
            <person name="Tsubouchi T."/>
            <person name="Morono Y."/>
            <person name="Uchiyama I."/>
            <person name="Ito T."/>
            <person name="Fujiyama A."/>
            <person name="Inagaki F."/>
            <person name="Takami H."/>
        </authorList>
    </citation>
    <scope>NUCLEOTIDE SEQUENCE</scope>
    <source>
        <strain evidence="6">Expedition CK06-06</strain>
    </source>
</reference>
<dbReference type="EMBL" id="BART01032931">
    <property type="protein sequence ID" value="GAH16067.1"/>
    <property type="molecule type" value="Genomic_DNA"/>
</dbReference>
<evidence type="ECO:0008006" key="7">
    <source>
        <dbReference type="Google" id="ProtNLM"/>
    </source>
</evidence>
<keyword evidence="4" id="KW-0408">Iron</keyword>
<gene>
    <name evidence="6" type="ORF">S01H4_56763</name>
</gene>
<evidence type="ECO:0000256" key="3">
    <source>
        <dbReference type="ARBA" id="ARBA00022723"/>
    </source>
</evidence>
<evidence type="ECO:0000256" key="2">
    <source>
        <dbReference type="ARBA" id="ARBA00022691"/>
    </source>
</evidence>
<dbReference type="PANTHER" id="PTHR43409:SF7">
    <property type="entry name" value="BLL1977 PROTEIN"/>
    <property type="match status" value="1"/>
</dbReference>
<keyword evidence="2" id="KW-0949">S-adenosyl-L-methionine</keyword>
<evidence type="ECO:0000256" key="1">
    <source>
        <dbReference type="ARBA" id="ARBA00001966"/>
    </source>
</evidence>
<dbReference type="SFLD" id="SFLDS00029">
    <property type="entry name" value="Radical_SAM"/>
    <property type="match status" value="1"/>
</dbReference>
<dbReference type="GO" id="GO:0051536">
    <property type="term" value="F:iron-sulfur cluster binding"/>
    <property type="evidence" value="ECO:0007669"/>
    <property type="project" value="UniProtKB-KW"/>
</dbReference>
<feature type="non-terminal residue" evidence="6">
    <location>
        <position position="109"/>
    </location>
</feature>
<evidence type="ECO:0000313" key="6">
    <source>
        <dbReference type="EMBL" id="GAH16067.1"/>
    </source>
</evidence>
<dbReference type="PANTHER" id="PTHR43409">
    <property type="entry name" value="ANAEROBIC MAGNESIUM-PROTOPORPHYRIN IX MONOMETHYL ESTER CYCLASE-RELATED"/>
    <property type="match status" value="1"/>
</dbReference>
<dbReference type="SUPFAM" id="SSF102114">
    <property type="entry name" value="Radical SAM enzymes"/>
    <property type="match status" value="1"/>
</dbReference>
<sequence>MIKEETGTCIVWGGMHTTMVGGVENEPYVDIAVKGEGEAWVTGDAVTDMDAFQPDWSLIETKRYGLTIYLITSRGCVHRCGFCYNPVVWKGRWKAHSVDKVLEIVRTYP</sequence>
<protein>
    <recommendedName>
        <fullName evidence="7">Radical SAM core domain-containing protein</fullName>
    </recommendedName>
</protein>
<evidence type="ECO:0000256" key="5">
    <source>
        <dbReference type="ARBA" id="ARBA00023014"/>
    </source>
</evidence>
<dbReference type="InterPro" id="IPR058240">
    <property type="entry name" value="rSAM_sf"/>
</dbReference>
<dbReference type="GO" id="GO:0005829">
    <property type="term" value="C:cytosol"/>
    <property type="evidence" value="ECO:0007669"/>
    <property type="project" value="TreeGrafter"/>
</dbReference>
<organism evidence="6">
    <name type="scientific">marine sediment metagenome</name>
    <dbReference type="NCBI Taxonomy" id="412755"/>
    <lineage>
        <taxon>unclassified sequences</taxon>
        <taxon>metagenomes</taxon>
        <taxon>ecological metagenomes</taxon>
    </lineage>
</organism>
<proteinExistence type="predicted"/>
<evidence type="ECO:0000256" key="4">
    <source>
        <dbReference type="ARBA" id="ARBA00023004"/>
    </source>
</evidence>